<dbReference type="AlphaFoldDB" id="F0X601"/>
<dbReference type="VEuPathDB" id="CryptoDB:CPATCC_0005440"/>
<reference evidence="1" key="1">
    <citation type="submission" date="2011-02" db="EMBL/GenBank/DDBJ databases">
        <title>Construction and analysis of full-length cDNA library of Cryptosporidium parvum.</title>
        <authorList>
            <person name="Yamagishi J."/>
            <person name="Wakaguri H."/>
            <person name="Sugano S."/>
            <person name="Kawano S."/>
            <person name="Fujisaki K."/>
            <person name="Sugimoto C."/>
            <person name="Watanabe J."/>
            <person name="Suzuki Y."/>
            <person name="Kimata I."/>
            <person name="Xuan X."/>
        </authorList>
    </citation>
    <scope>NUCLEOTIDE SEQUENCE</scope>
    <source>
        <strain evidence="1">HNJ-1</strain>
    </source>
</reference>
<dbReference type="EMBL" id="FX115919">
    <property type="protein sequence ID" value="BAJ78022.1"/>
    <property type="molecule type" value="mRNA"/>
</dbReference>
<sequence>MTVNPAFIPKELTDVYAPGNYDSNCSILACNFPTGTSVEECSNFMSWIGPVVFVEEGPSLQREANFIVVYSKPEFAVKATQEELVFNEGCRVHCRFVDAKPTVWGNITNFFQGIDQQYGASDQISNFINDTAGMFSLFENAYLGLVLVLVLELVFKLKLGVVSLNIKCLH</sequence>
<organism evidence="1">
    <name type="scientific">Cryptosporidium parvum</name>
    <dbReference type="NCBI Taxonomy" id="5807"/>
    <lineage>
        <taxon>Eukaryota</taxon>
        <taxon>Sar</taxon>
        <taxon>Alveolata</taxon>
        <taxon>Apicomplexa</taxon>
        <taxon>Conoidasida</taxon>
        <taxon>Coccidia</taxon>
        <taxon>Eucoccidiorida</taxon>
        <taxon>Eimeriorina</taxon>
        <taxon>Cryptosporidiidae</taxon>
        <taxon>Cryptosporidium</taxon>
    </lineage>
</organism>
<dbReference type="VEuPathDB" id="CryptoDB:cgd8_5160"/>
<dbReference type="OMA" id="NECKNFM"/>
<name>F0X601_CRYPV</name>
<accession>F0X601</accession>
<proteinExistence type="evidence at transcript level"/>
<gene>
    <name evidence="1" type="primary">cgd8_5160</name>
</gene>
<protein>
    <submittedName>
        <fullName evidence="1">Cgd8_5160 protein</fullName>
    </submittedName>
</protein>
<evidence type="ECO:0000313" key="1">
    <source>
        <dbReference type="EMBL" id="BAJ78022.1"/>
    </source>
</evidence>